<dbReference type="GO" id="GO:0005576">
    <property type="term" value="C:extracellular region"/>
    <property type="evidence" value="ECO:0007669"/>
    <property type="project" value="UniProtKB-SubCell"/>
</dbReference>
<dbReference type="InterPro" id="IPR001254">
    <property type="entry name" value="Trypsin_dom"/>
</dbReference>
<dbReference type="Gene3D" id="2.40.10.10">
    <property type="entry name" value="Trypsin-like serine proteases"/>
    <property type="match status" value="1"/>
</dbReference>
<keyword evidence="1" id="KW-0732">Signal</keyword>
<feature type="chain" id="PRO_5046017801" evidence="1">
    <location>
        <begin position="21"/>
        <end position="349"/>
    </location>
</feature>
<dbReference type="GO" id="GO:0004252">
    <property type="term" value="F:serine-type endopeptidase activity"/>
    <property type="evidence" value="ECO:0007669"/>
    <property type="project" value="InterPro"/>
</dbReference>
<dbReference type="Proteomes" id="UP001652628">
    <property type="component" value="Chromosome 2L"/>
</dbReference>
<dbReference type="GO" id="GO:0006508">
    <property type="term" value="P:proteolysis"/>
    <property type="evidence" value="ECO:0007669"/>
    <property type="project" value="InterPro"/>
</dbReference>
<evidence type="ECO:0000313" key="4">
    <source>
        <dbReference type="RefSeq" id="XP_016927698.3"/>
    </source>
</evidence>
<keyword evidence="3" id="KW-1185">Reference proteome</keyword>
<dbReference type="PANTHER" id="PTHR24258:SF129">
    <property type="entry name" value="LP15124P-RELATED"/>
    <property type="match status" value="1"/>
</dbReference>
<accession>A0AB39Z302</accession>
<dbReference type="AlphaFoldDB" id="A0AB39Z302"/>
<dbReference type="InterPro" id="IPR043504">
    <property type="entry name" value="Peptidase_S1_PA_chymotrypsin"/>
</dbReference>
<dbReference type="Pfam" id="PF00089">
    <property type="entry name" value="Trypsin"/>
    <property type="match status" value="1"/>
</dbReference>
<reference evidence="4" key="1">
    <citation type="submission" date="2025-08" db="UniProtKB">
        <authorList>
            <consortium name="RefSeq"/>
        </authorList>
    </citation>
    <scope>IDENTIFICATION</scope>
</reference>
<evidence type="ECO:0000259" key="2">
    <source>
        <dbReference type="PROSITE" id="PS50240"/>
    </source>
</evidence>
<evidence type="ECO:0000313" key="3">
    <source>
        <dbReference type="Proteomes" id="UP001652628"/>
    </source>
</evidence>
<feature type="domain" description="Peptidase S1" evidence="2">
    <location>
        <begin position="92"/>
        <end position="332"/>
    </location>
</feature>
<evidence type="ECO:0000256" key="1">
    <source>
        <dbReference type="SAM" id="SignalP"/>
    </source>
</evidence>
<feature type="signal peptide" evidence="1">
    <location>
        <begin position="1"/>
        <end position="20"/>
    </location>
</feature>
<name>A0AB39Z302_DROSZ</name>
<dbReference type="RefSeq" id="XP_016927698.3">
    <property type="nucleotide sequence ID" value="XM_017072209.4"/>
</dbReference>
<dbReference type="PROSITE" id="PS50240">
    <property type="entry name" value="TRYPSIN_DOM"/>
    <property type="match status" value="1"/>
</dbReference>
<dbReference type="SMART" id="SM00020">
    <property type="entry name" value="Tryp_SPc"/>
    <property type="match status" value="1"/>
</dbReference>
<dbReference type="GeneID" id="108008340"/>
<dbReference type="InterPro" id="IPR009003">
    <property type="entry name" value="Peptidase_S1_PA"/>
</dbReference>
<dbReference type="PANTHER" id="PTHR24258">
    <property type="entry name" value="SERINE PROTEASE-RELATED"/>
    <property type="match status" value="1"/>
</dbReference>
<organism evidence="3 4">
    <name type="scientific">Drosophila suzukii</name>
    <name type="common">Spotted-wing drosophila fruit fly</name>
    <dbReference type="NCBI Taxonomy" id="28584"/>
    <lineage>
        <taxon>Eukaryota</taxon>
        <taxon>Metazoa</taxon>
        <taxon>Ecdysozoa</taxon>
        <taxon>Arthropoda</taxon>
        <taxon>Hexapoda</taxon>
        <taxon>Insecta</taxon>
        <taxon>Pterygota</taxon>
        <taxon>Neoptera</taxon>
        <taxon>Endopterygota</taxon>
        <taxon>Diptera</taxon>
        <taxon>Brachycera</taxon>
        <taxon>Muscomorpha</taxon>
        <taxon>Ephydroidea</taxon>
        <taxon>Drosophilidae</taxon>
        <taxon>Drosophila</taxon>
        <taxon>Sophophora</taxon>
    </lineage>
</organism>
<sequence length="349" mass="38721">MLRAWALLALFWSCILFSNAHICASSHQCVPKENCRREEPIFDLSSTIDCSDLEVCCEKSNVIGKKHRPSTLPPGSLCGMSNPNGLDENQRVYGNQVRPGQFPWVMALFTKGQYFGGGSLIAPGLVLTAAHILVRKSSVYIKVRAGEWDLSSSGEVDPPEERQVIKIIIHEAFKYSSGAKNLALLFLDSPFEIKPHIQTICLPIPGQNFEGRRCMVAGWGKRSFAGNELLSIQEKIELPIVDSLRCQHQLRQTRMGSNYQLSDSLICAGGEQGKDVCPRFGGSALFCALEGDPNRYELAGIVNWGIECGQENVPGIYTSVSKFKEWIDPHLEQVFSVPGDLVFFMRSHL</sequence>
<proteinExistence type="predicted"/>
<gene>
    <name evidence="4" type="primary">LOC108008340</name>
</gene>
<dbReference type="CDD" id="cd00190">
    <property type="entry name" value="Tryp_SPc"/>
    <property type="match status" value="1"/>
</dbReference>
<dbReference type="SUPFAM" id="SSF50494">
    <property type="entry name" value="Trypsin-like serine proteases"/>
    <property type="match status" value="1"/>
</dbReference>
<protein>
    <submittedName>
        <fullName evidence="4">Phenoloxidase-activating factor 2</fullName>
    </submittedName>
</protein>